<accession>A0A261RK49</accession>
<keyword evidence="3" id="KW-1185">Reference proteome</keyword>
<name>A0A261RK49_9BORD</name>
<organism evidence="2 3">
    <name type="scientific">Bordetella genomosp. 7</name>
    <dbReference type="NCBI Taxonomy" id="1416805"/>
    <lineage>
        <taxon>Bacteria</taxon>
        <taxon>Pseudomonadati</taxon>
        <taxon>Pseudomonadota</taxon>
        <taxon>Betaproteobacteria</taxon>
        <taxon>Burkholderiales</taxon>
        <taxon>Alcaligenaceae</taxon>
        <taxon>Bordetella</taxon>
    </lineage>
</organism>
<comment type="caution">
    <text evidence="2">The sequence shown here is derived from an EMBL/GenBank/DDBJ whole genome shotgun (WGS) entry which is preliminary data.</text>
</comment>
<sequence length="116" mass="12438">MGSGRSIGLGPYVTGVSKNDMLSCMKLPTTNVFIQRKPAHNIFSVAPLTIDLPTGVLGLASGTLFMLGTTIALFSFTVVACGGFVIRWLCLALQNLWNTLGMYLKMDQKKVLVLAA</sequence>
<feature type="transmembrane region" description="Helical" evidence="1">
    <location>
        <begin position="64"/>
        <end position="86"/>
    </location>
</feature>
<evidence type="ECO:0000313" key="3">
    <source>
        <dbReference type="Proteomes" id="UP000216947"/>
    </source>
</evidence>
<protein>
    <submittedName>
        <fullName evidence="2">Uncharacterized protein</fullName>
    </submittedName>
</protein>
<reference evidence="3" key="1">
    <citation type="submission" date="2017-05" db="EMBL/GenBank/DDBJ databases">
        <title>Complete and WGS of Bordetella genogroups.</title>
        <authorList>
            <person name="Spilker T."/>
            <person name="Lipuma J."/>
        </authorList>
    </citation>
    <scope>NUCLEOTIDE SEQUENCE [LARGE SCALE GENOMIC DNA]</scope>
    <source>
        <strain evidence="3">AU18089</strain>
    </source>
</reference>
<dbReference type="Proteomes" id="UP000216947">
    <property type="component" value="Unassembled WGS sequence"/>
</dbReference>
<evidence type="ECO:0000256" key="1">
    <source>
        <dbReference type="SAM" id="Phobius"/>
    </source>
</evidence>
<dbReference type="EMBL" id="NEVK01000003">
    <property type="protein sequence ID" value="OZI24683.1"/>
    <property type="molecule type" value="Genomic_DNA"/>
</dbReference>
<gene>
    <name evidence="2" type="ORF">CAL19_04055</name>
</gene>
<keyword evidence="1" id="KW-1133">Transmembrane helix</keyword>
<evidence type="ECO:0000313" key="2">
    <source>
        <dbReference type="EMBL" id="OZI24683.1"/>
    </source>
</evidence>
<dbReference type="AlphaFoldDB" id="A0A261RK49"/>
<keyword evidence="1" id="KW-0812">Transmembrane</keyword>
<keyword evidence="1" id="KW-0472">Membrane</keyword>
<proteinExistence type="predicted"/>